<dbReference type="InterPro" id="IPR003598">
    <property type="entry name" value="Ig_sub2"/>
</dbReference>
<feature type="signal peptide" evidence="3">
    <location>
        <begin position="1"/>
        <end position="17"/>
    </location>
</feature>
<feature type="chain" id="PRO_5040375294" evidence="3">
    <location>
        <begin position="18"/>
        <end position="274"/>
    </location>
</feature>
<dbReference type="PROSITE" id="PS50853">
    <property type="entry name" value="FN3"/>
    <property type="match status" value="1"/>
</dbReference>
<accession>A0A9Q0MZZ4</accession>
<dbReference type="SUPFAM" id="SSF48726">
    <property type="entry name" value="Immunoglobulin"/>
    <property type="match status" value="1"/>
</dbReference>
<comment type="caution">
    <text evidence="6">The sequence shown here is derived from an EMBL/GenBank/DDBJ whole genome shotgun (WGS) entry which is preliminary data.</text>
</comment>
<evidence type="ECO:0000313" key="7">
    <source>
        <dbReference type="Proteomes" id="UP001151699"/>
    </source>
</evidence>
<feature type="domain" description="Ig-like" evidence="4">
    <location>
        <begin position="112"/>
        <end position="203"/>
    </location>
</feature>
<organism evidence="6 7">
    <name type="scientific">Pseudolycoriella hygida</name>
    <dbReference type="NCBI Taxonomy" id="35572"/>
    <lineage>
        <taxon>Eukaryota</taxon>
        <taxon>Metazoa</taxon>
        <taxon>Ecdysozoa</taxon>
        <taxon>Arthropoda</taxon>
        <taxon>Hexapoda</taxon>
        <taxon>Insecta</taxon>
        <taxon>Pterygota</taxon>
        <taxon>Neoptera</taxon>
        <taxon>Endopterygota</taxon>
        <taxon>Diptera</taxon>
        <taxon>Nematocera</taxon>
        <taxon>Sciaroidea</taxon>
        <taxon>Sciaridae</taxon>
        <taxon>Pseudolycoriella</taxon>
    </lineage>
</organism>
<dbReference type="InterPro" id="IPR013783">
    <property type="entry name" value="Ig-like_fold"/>
</dbReference>
<dbReference type="PROSITE" id="PS50835">
    <property type="entry name" value="IG_LIKE"/>
    <property type="match status" value="1"/>
</dbReference>
<keyword evidence="2" id="KW-1015">Disulfide bond</keyword>
<dbReference type="InterPro" id="IPR003961">
    <property type="entry name" value="FN3_dom"/>
</dbReference>
<dbReference type="SUPFAM" id="SSF49265">
    <property type="entry name" value="Fibronectin type III"/>
    <property type="match status" value="1"/>
</dbReference>
<dbReference type="PANTHER" id="PTHR44170">
    <property type="entry name" value="PROTEIN SIDEKICK"/>
    <property type="match status" value="1"/>
</dbReference>
<dbReference type="EMBL" id="WJQU01000003">
    <property type="protein sequence ID" value="KAJ6639912.1"/>
    <property type="molecule type" value="Genomic_DNA"/>
</dbReference>
<keyword evidence="3" id="KW-0732">Signal</keyword>
<dbReference type="PANTHER" id="PTHR44170:SF6">
    <property type="entry name" value="CONTACTIN"/>
    <property type="match status" value="1"/>
</dbReference>
<sequence length="274" mass="30785">MKYLLAVSYFIFALVCAEDDKPTNVKVIANGIESFVVTWDTPSKLNGDFLYYTMYYRKEASETESVRLQASNVNIGGLKPNVPYEFWATISTKKGEGKESEHVFGTLSLEAPAKVITEPEHFHGKLNLIVTLPCKVAGARNVTSIIWKVNGQVIEGNERQILLEKGKYLDLIHLRHEDANNYTCIATNPYGSDSITHQETHINRGEEFHTRGLVNGYNVVPYLLSSVHGIATYVRNDITDVKVLELSNQDYIFRIVTEVGGHTVTNIYKPPNSE</sequence>
<gene>
    <name evidence="6" type="primary">Dscam2_5</name>
    <name evidence="6" type="ORF">Bhyg_12659</name>
</gene>
<dbReference type="AlphaFoldDB" id="A0A9Q0MZZ4"/>
<evidence type="ECO:0000256" key="1">
    <source>
        <dbReference type="ARBA" id="ARBA00022737"/>
    </source>
</evidence>
<evidence type="ECO:0000259" key="4">
    <source>
        <dbReference type="PROSITE" id="PS50835"/>
    </source>
</evidence>
<evidence type="ECO:0000256" key="3">
    <source>
        <dbReference type="SAM" id="SignalP"/>
    </source>
</evidence>
<proteinExistence type="predicted"/>
<protein>
    <submittedName>
        <fullName evidence="6">Down syndrome cell adhesion molecule-like protein Dscam2</fullName>
    </submittedName>
</protein>
<dbReference type="InterPro" id="IPR036179">
    <property type="entry name" value="Ig-like_dom_sf"/>
</dbReference>
<feature type="domain" description="Fibronectin type-III" evidence="5">
    <location>
        <begin position="21"/>
        <end position="111"/>
    </location>
</feature>
<dbReference type="SMART" id="SM00408">
    <property type="entry name" value="IGc2"/>
    <property type="match status" value="1"/>
</dbReference>
<dbReference type="Gene3D" id="2.60.40.10">
    <property type="entry name" value="Immunoglobulins"/>
    <property type="match status" value="2"/>
</dbReference>
<name>A0A9Q0MZZ4_9DIPT</name>
<evidence type="ECO:0000256" key="2">
    <source>
        <dbReference type="ARBA" id="ARBA00023157"/>
    </source>
</evidence>
<evidence type="ECO:0000313" key="6">
    <source>
        <dbReference type="EMBL" id="KAJ6639912.1"/>
    </source>
</evidence>
<dbReference type="InterPro" id="IPR007110">
    <property type="entry name" value="Ig-like_dom"/>
</dbReference>
<dbReference type="InterPro" id="IPR036116">
    <property type="entry name" value="FN3_sf"/>
</dbReference>
<evidence type="ECO:0000259" key="5">
    <source>
        <dbReference type="PROSITE" id="PS50853"/>
    </source>
</evidence>
<dbReference type="Proteomes" id="UP001151699">
    <property type="component" value="Chromosome X"/>
</dbReference>
<dbReference type="Pfam" id="PF00041">
    <property type="entry name" value="fn3"/>
    <property type="match status" value="1"/>
</dbReference>
<dbReference type="CDD" id="cd00063">
    <property type="entry name" value="FN3"/>
    <property type="match status" value="1"/>
</dbReference>
<dbReference type="OrthoDB" id="8061722at2759"/>
<dbReference type="GO" id="GO:0016020">
    <property type="term" value="C:membrane"/>
    <property type="evidence" value="ECO:0007669"/>
    <property type="project" value="UniProtKB-SubCell"/>
</dbReference>
<keyword evidence="7" id="KW-1185">Reference proteome</keyword>
<dbReference type="GO" id="GO:0098609">
    <property type="term" value="P:cell-cell adhesion"/>
    <property type="evidence" value="ECO:0007669"/>
    <property type="project" value="TreeGrafter"/>
</dbReference>
<keyword evidence="1" id="KW-0677">Repeat</keyword>
<dbReference type="SMART" id="SM00060">
    <property type="entry name" value="FN3"/>
    <property type="match status" value="1"/>
</dbReference>
<reference evidence="6" key="1">
    <citation type="submission" date="2022-07" db="EMBL/GenBank/DDBJ databases">
        <authorList>
            <person name="Trinca V."/>
            <person name="Uliana J.V.C."/>
            <person name="Torres T.T."/>
            <person name="Ward R.J."/>
            <person name="Monesi N."/>
        </authorList>
    </citation>
    <scope>NUCLEOTIDE SEQUENCE</scope>
    <source>
        <strain evidence="6">HSMRA1968</strain>
        <tissue evidence="6">Whole embryos</tissue>
    </source>
</reference>
<dbReference type="Pfam" id="PF13927">
    <property type="entry name" value="Ig_3"/>
    <property type="match status" value="1"/>
</dbReference>